<dbReference type="Pfam" id="PF00302">
    <property type="entry name" value="CAT"/>
    <property type="match status" value="1"/>
</dbReference>
<keyword evidence="2" id="KW-0012">Acyltransferase</keyword>
<evidence type="ECO:0000313" key="2">
    <source>
        <dbReference type="EMBL" id="SQJ00373.1"/>
    </source>
</evidence>
<dbReference type="Proteomes" id="UP000249008">
    <property type="component" value="Chromosome 1"/>
</dbReference>
<reference evidence="2 3" key="1">
    <citation type="submission" date="2018-06" db="EMBL/GenBank/DDBJ databases">
        <authorList>
            <consortium name="Pathogen Informatics"/>
            <person name="Doyle S."/>
        </authorList>
    </citation>
    <scope>NUCLEOTIDE SEQUENCE [LARGE SCALE GENOMIC DNA]</scope>
    <source>
        <strain evidence="2 3">NCTC12112</strain>
    </source>
</reference>
<dbReference type="SMART" id="SM01059">
    <property type="entry name" value="CAT"/>
    <property type="match status" value="1"/>
</dbReference>
<keyword evidence="2" id="KW-0808">Transferase</keyword>
<protein>
    <submittedName>
        <fullName evidence="2">Chloramphenicol acetyltransferase</fullName>
        <ecNumber evidence="2">2.3.1.28</ecNumber>
    </submittedName>
</protein>
<feature type="active site" description="Proton acceptor" evidence="1">
    <location>
        <position position="189"/>
    </location>
</feature>
<sequence>MFHKIDMETWERKEYYHYYINFIKSKYNLNVDMDITKLLKLVKEKKLKFYPTIIYAVMRGINKNREFRMSYDKEGNLGYWDYCNPSYTIFHEDDKTFSDIWSEYSEDFSIFYSNVINDMEKYKDVKGIKGKPGRGDNFSPVSSIPWLSFTGYSNDTYSESNMLFPVTVFGKYYERDGKILLPFSVFATHAVADGYHTCKLINDIQEIVLDVENWLNM</sequence>
<organism evidence="2 3">
    <name type="scientific">Fusobacterium ulcerans</name>
    <dbReference type="NCBI Taxonomy" id="861"/>
    <lineage>
        <taxon>Bacteria</taxon>
        <taxon>Fusobacteriati</taxon>
        <taxon>Fusobacteriota</taxon>
        <taxon>Fusobacteriia</taxon>
        <taxon>Fusobacteriales</taxon>
        <taxon>Fusobacteriaceae</taxon>
        <taxon>Fusobacterium</taxon>
    </lineage>
</organism>
<dbReference type="PANTHER" id="PTHR38474">
    <property type="entry name" value="SLR0299 PROTEIN"/>
    <property type="match status" value="1"/>
</dbReference>
<evidence type="ECO:0000313" key="3">
    <source>
        <dbReference type="Proteomes" id="UP000249008"/>
    </source>
</evidence>
<dbReference type="GO" id="GO:0008811">
    <property type="term" value="F:chloramphenicol O-acetyltransferase activity"/>
    <property type="evidence" value="ECO:0007669"/>
    <property type="project" value="UniProtKB-EC"/>
</dbReference>
<dbReference type="KEGG" id="ful:C4N20_10605"/>
<dbReference type="RefSeq" id="WP_005976153.1">
    <property type="nucleotide sequence ID" value="NZ_CABKNW010000001.1"/>
</dbReference>
<dbReference type="PANTHER" id="PTHR38474:SF2">
    <property type="entry name" value="CHLORAMPHENICOL ACETYLTRANSFERASE"/>
    <property type="match status" value="1"/>
</dbReference>
<name>A0AAX2J7L8_9FUSO</name>
<dbReference type="Gene3D" id="3.30.559.10">
    <property type="entry name" value="Chloramphenicol acetyltransferase-like domain"/>
    <property type="match status" value="1"/>
</dbReference>
<accession>A0AAX2J7L8</accession>
<proteinExistence type="predicted"/>
<evidence type="ECO:0000256" key="1">
    <source>
        <dbReference type="PIRSR" id="PIRSR000440-1"/>
    </source>
</evidence>
<gene>
    <name evidence="2" type="primary">cat</name>
    <name evidence="2" type="ORF">NCTC12112_00677</name>
</gene>
<dbReference type="SUPFAM" id="SSF52777">
    <property type="entry name" value="CoA-dependent acyltransferases"/>
    <property type="match status" value="1"/>
</dbReference>
<dbReference type="EMBL" id="LS483487">
    <property type="protein sequence ID" value="SQJ00373.1"/>
    <property type="molecule type" value="Genomic_DNA"/>
</dbReference>
<dbReference type="EC" id="2.3.1.28" evidence="2"/>
<dbReference type="InterPro" id="IPR023213">
    <property type="entry name" value="CAT-like_dom_sf"/>
</dbReference>
<dbReference type="AlphaFoldDB" id="A0AAX2J7L8"/>
<dbReference type="InterPro" id="IPR001707">
    <property type="entry name" value="Cmp_AcTrfase"/>
</dbReference>
<dbReference type="PIRSF" id="PIRSF000440">
    <property type="entry name" value="CAT"/>
    <property type="match status" value="1"/>
</dbReference>
<dbReference type="GeneID" id="78455264"/>